<dbReference type="FunFam" id="1.20.140.10:FF:000004">
    <property type="entry name" value="Acyl-CoA dehydrogenase FadE25"/>
    <property type="match status" value="1"/>
</dbReference>
<evidence type="ECO:0000256" key="11">
    <source>
        <dbReference type="ARBA" id="ARBA00075603"/>
    </source>
</evidence>
<evidence type="ECO:0000256" key="8">
    <source>
        <dbReference type="ARBA" id="ARBA00066461"/>
    </source>
</evidence>
<dbReference type="Gene3D" id="1.10.540.10">
    <property type="entry name" value="Acyl-CoA dehydrogenase/oxidase, N-terminal domain"/>
    <property type="match status" value="1"/>
</dbReference>
<dbReference type="PIRSF" id="PIRSF016578">
    <property type="entry name" value="HsaA"/>
    <property type="match status" value="1"/>
</dbReference>
<dbReference type="EMBL" id="NIPX01000045">
    <property type="protein sequence ID" value="OWJ81208.1"/>
    <property type="molecule type" value="Genomic_DNA"/>
</dbReference>
<dbReference type="Pfam" id="PF02770">
    <property type="entry name" value="Acyl-CoA_dh_M"/>
    <property type="match status" value="1"/>
</dbReference>
<dbReference type="EC" id="1.3.8.10" evidence="7"/>
<evidence type="ECO:0000256" key="7">
    <source>
        <dbReference type="ARBA" id="ARBA00066362"/>
    </source>
</evidence>
<dbReference type="RefSeq" id="WP_088234051.1">
    <property type="nucleotide sequence ID" value="NZ_CALUEG010000061.1"/>
</dbReference>
<dbReference type="Gene3D" id="1.20.140.10">
    <property type="entry name" value="Butyryl-CoA Dehydrogenase, subunit A, domain 3"/>
    <property type="match status" value="1"/>
</dbReference>
<dbReference type="PANTHER" id="PTHR43884">
    <property type="entry name" value="ACYL-COA DEHYDROGENASE"/>
    <property type="match status" value="1"/>
</dbReference>
<dbReference type="InterPro" id="IPR036250">
    <property type="entry name" value="AcylCo_DH-like_C"/>
</dbReference>
<feature type="domain" description="Acyl-CoA oxidase/dehydrogenase middle" evidence="14">
    <location>
        <begin position="121"/>
        <end position="216"/>
    </location>
</feature>
<feature type="domain" description="Acyl-CoA dehydrogenase/oxidase C-terminal" evidence="13">
    <location>
        <begin position="228"/>
        <end position="377"/>
    </location>
</feature>
<dbReference type="InterPro" id="IPR009100">
    <property type="entry name" value="AcylCoA_DH/oxidase_NM_dom_sf"/>
</dbReference>
<dbReference type="InterPro" id="IPR013786">
    <property type="entry name" value="AcylCoA_DH/ox_N"/>
</dbReference>
<evidence type="ECO:0000256" key="9">
    <source>
        <dbReference type="ARBA" id="ARBA00068311"/>
    </source>
</evidence>
<name>A0A225D3S3_9RHOB</name>
<evidence type="ECO:0000256" key="1">
    <source>
        <dbReference type="ARBA" id="ARBA00001974"/>
    </source>
</evidence>
<dbReference type="Gene3D" id="2.40.110.10">
    <property type="entry name" value="Butyryl-CoA Dehydrogenase, subunit A, domain 2"/>
    <property type="match status" value="1"/>
</dbReference>
<evidence type="ECO:0000256" key="4">
    <source>
        <dbReference type="ARBA" id="ARBA00022827"/>
    </source>
</evidence>
<evidence type="ECO:0000313" key="19">
    <source>
        <dbReference type="Proteomes" id="UP000214673"/>
    </source>
</evidence>
<evidence type="ECO:0000256" key="3">
    <source>
        <dbReference type="ARBA" id="ARBA00022630"/>
    </source>
</evidence>
<dbReference type="InterPro" id="IPR006091">
    <property type="entry name" value="Acyl-CoA_Oxase/DH_mid-dom"/>
</dbReference>
<evidence type="ECO:0000313" key="17">
    <source>
        <dbReference type="EMBL" id="OWJ81208.1"/>
    </source>
</evidence>
<keyword evidence="5 12" id="KW-0560">Oxidoreductase</keyword>
<comment type="similarity">
    <text evidence="2 12">Belongs to the acyl-CoA dehydrogenase family.</text>
</comment>
<dbReference type="EMBL" id="NIPV01000015">
    <property type="protein sequence ID" value="OWJ77800.1"/>
    <property type="molecule type" value="Genomic_DNA"/>
</dbReference>
<dbReference type="Pfam" id="PF00441">
    <property type="entry name" value="Acyl-CoA_dh_1"/>
    <property type="match status" value="1"/>
</dbReference>
<evidence type="ECO:0000259" key="13">
    <source>
        <dbReference type="Pfam" id="PF00441"/>
    </source>
</evidence>
<evidence type="ECO:0000256" key="6">
    <source>
        <dbReference type="ARBA" id="ARBA00052938"/>
    </source>
</evidence>
<protein>
    <recommendedName>
        <fullName evidence="9">3-sulfinopropanoyl-CoA desulfinase</fullName>
        <ecNumber evidence="7">1.3.8.10</ecNumber>
        <ecNumber evidence="8">3.13.1.4</ecNumber>
    </recommendedName>
    <alternativeName>
        <fullName evidence="11">3-sulfinopropionyl coenzyme A desulfinase</fullName>
    </alternativeName>
    <alternativeName>
        <fullName evidence="10">Cyclohex-1-ene-1-carbonyl-CoA dehydrogenase</fullName>
    </alternativeName>
</protein>
<dbReference type="FunFam" id="2.40.110.10:FF:000001">
    <property type="entry name" value="Acyl-CoA dehydrogenase, mitochondrial"/>
    <property type="match status" value="1"/>
</dbReference>
<dbReference type="EC" id="3.13.1.4" evidence="8"/>
<organism evidence="17 18">
    <name type="scientific">Haematobacter missouriensis</name>
    <dbReference type="NCBI Taxonomy" id="366616"/>
    <lineage>
        <taxon>Bacteria</taxon>
        <taxon>Pseudomonadati</taxon>
        <taxon>Pseudomonadota</taxon>
        <taxon>Alphaproteobacteria</taxon>
        <taxon>Rhodobacterales</taxon>
        <taxon>Paracoccaceae</taxon>
        <taxon>Haematobacter</taxon>
    </lineage>
</organism>
<gene>
    <name evidence="17" type="ORF">CDV52_19105</name>
    <name evidence="16" type="ORF">CDV53_04740</name>
</gene>
<dbReference type="GO" id="GO:0050660">
    <property type="term" value="F:flavin adenine dinucleotide binding"/>
    <property type="evidence" value="ECO:0007669"/>
    <property type="project" value="InterPro"/>
</dbReference>
<dbReference type="Proteomes" id="UP000214673">
    <property type="component" value="Unassembled WGS sequence"/>
</dbReference>
<dbReference type="InterPro" id="IPR037069">
    <property type="entry name" value="AcylCoA_DH/ox_N_sf"/>
</dbReference>
<dbReference type="Pfam" id="PF02771">
    <property type="entry name" value="Acyl-CoA_dh_N"/>
    <property type="match status" value="1"/>
</dbReference>
<comment type="catalytic activity">
    <reaction evidence="6">
        <text>3-sulfinopropanoyl-CoA + H2O = propanoyl-CoA + sulfite + H(+)</text>
        <dbReference type="Rhea" id="RHEA:41624"/>
        <dbReference type="ChEBI" id="CHEBI:15377"/>
        <dbReference type="ChEBI" id="CHEBI:15378"/>
        <dbReference type="ChEBI" id="CHEBI:17359"/>
        <dbReference type="ChEBI" id="CHEBI:57392"/>
        <dbReference type="ChEBI" id="CHEBI:78349"/>
        <dbReference type="EC" id="3.13.1.4"/>
    </reaction>
    <physiologicalReaction direction="left-to-right" evidence="6">
        <dbReference type="Rhea" id="RHEA:41625"/>
    </physiologicalReaction>
</comment>
<dbReference type="AlphaFoldDB" id="A0A225D3S3"/>
<dbReference type="InterPro" id="IPR009075">
    <property type="entry name" value="AcylCo_DH/oxidase_C"/>
</dbReference>
<evidence type="ECO:0000259" key="14">
    <source>
        <dbReference type="Pfam" id="PF02770"/>
    </source>
</evidence>
<dbReference type="Proteomes" id="UP000196640">
    <property type="component" value="Unassembled WGS sequence"/>
</dbReference>
<dbReference type="OrthoDB" id="9775090at2"/>
<accession>A0A225D3S3</accession>
<proteinExistence type="inferred from homology"/>
<comment type="cofactor">
    <cofactor evidence="1 12">
        <name>FAD</name>
        <dbReference type="ChEBI" id="CHEBI:57692"/>
    </cofactor>
</comment>
<reference evidence="18 19" key="1">
    <citation type="submission" date="2016-11" db="EMBL/GenBank/DDBJ databases">
        <title>Comparison of Traditional DNA-DNA Hybridization with In Silico Genomic Analysis.</title>
        <authorList>
            <person name="Nicholson A.C."/>
            <person name="Sammons S."/>
            <person name="Humrighouse B.W."/>
            <person name="Graziano J."/>
            <person name="Lasker B."/>
            <person name="Whitney A.M."/>
            <person name="Mcquiston J.R."/>
        </authorList>
    </citation>
    <scope>NUCLEOTIDE SEQUENCE [LARGE SCALE GENOMIC DNA]</scope>
    <source>
        <strain evidence="16 19">H1892</strain>
        <strain evidence="17 18">H2381</strain>
    </source>
</reference>
<evidence type="ECO:0000259" key="15">
    <source>
        <dbReference type="Pfam" id="PF02771"/>
    </source>
</evidence>
<evidence type="ECO:0000256" key="5">
    <source>
        <dbReference type="ARBA" id="ARBA00023002"/>
    </source>
</evidence>
<evidence type="ECO:0000313" key="16">
    <source>
        <dbReference type="EMBL" id="OWJ77800.1"/>
    </source>
</evidence>
<evidence type="ECO:0000313" key="18">
    <source>
        <dbReference type="Proteomes" id="UP000196640"/>
    </source>
</evidence>
<keyword evidence="3 12" id="KW-0285">Flavoprotein</keyword>
<dbReference type="SUPFAM" id="SSF47203">
    <property type="entry name" value="Acyl-CoA dehydrogenase C-terminal domain-like"/>
    <property type="match status" value="1"/>
</dbReference>
<sequence>MDAFCTDDDMALGAMVERFARERLAPAAQGIDEQQRFAGEHLPALAEIGLTGLNLPERHGGAGASPLALYLAVEALASTCASTTSMLTAHYLATDSILIGGSEEQRARFLVDAAAGRKLGAFGLTEPKAGSNPTDMTTRATREGSVYRLNGTKHFISNAGQADFIVVYAITDQTAGARGISAFVVERGIPGLSVGPAEPTMGLRGGHVFEVSFDGCLVPEENRLGEEGAGFRTAMKVLDNGRIEVTATCTGIARAALAAAVSWAGQREIDGAPIARFQGLQWMLADMAVDLDASRLLGLRAAQLRAQGQRFSAEAARAKLHASEMAGRVTDKALQIHGGYGYSRHMPLERYARDARIMRIYEGSSEIQRNIIARNLLA</sequence>
<keyword evidence="4 12" id="KW-0274">FAD</keyword>
<dbReference type="GO" id="GO:0003995">
    <property type="term" value="F:acyl-CoA dehydrogenase activity"/>
    <property type="evidence" value="ECO:0007669"/>
    <property type="project" value="TreeGrafter"/>
</dbReference>
<dbReference type="SUPFAM" id="SSF56645">
    <property type="entry name" value="Acyl-CoA dehydrogenase NM domain-like"/>
    <property type="match status" value="1"/>
</dbReference>
<evidence type="ECO:0000256" key="2">
    <source>
        <dbReference type="ARBA" id="ARBA00009347"/>
    </source>
</evidence>
<dbReference type="PANTHER" id="PTHR43884:SF12">
    <property type="entry name" value="ISOVALERYL-COA DEHYDROGENASE, MITOCHONDRIAL-RELATED"/>
    <property type="match status" value="1"/>
</dbReference>
<evidence type="ECO:0000256" key="10">
    <source>
        <dbReference type="ARBA" id="ARBA00072305"/>
    </source>
</evidence>
<evidence type="ECO:0000256" key="12">
    <source>
        <dbReference type="RuleBase" id="RU362125"/>
    </source>
</evidence>
<comment type="caution">
    <text evidence="17">The sequence shown here is derived from an EMBL/GenBank/DDBJ whole genome shotgun (WGS) entry which is preliminary data.</text>
</comment>
<keyword evidence="19" id="KW-1185">Reference proteome</keyword>
<dbReference type="InterPro" id="IPR046373">
    <property type="entry name" value="Acyl-CoA_Oxase/DH_mid-dom_sf"/>
</dbReference>
<feature type="domain" description="Acyl-CoA dehydrogenase/oxidase N-terminal" evidence="15">
    <location>
        <begin position="6"/>
        <end position="116"/>
    </location>
</feature>